<feature type="modified residue" description="4-aspartylphosphate" evidence="12">
    <location>
        <position position="735"/>
    </location>
</feature>
<evidence type="ECO:0000259" key="14">
    <source>
        <dbReference type="PROSITE" id="PS50109"/>
    </source>
</evidence>
<dbReference type="GO" id="GO:0000155">
    <property type="term" value="F:phosphorelay sensor kinase activity"/>
    <property type="evidence" value="ECO:0007669"/>
    <property type="project" value="InterPro"/>
</dbReference>
<dbReference type="InterPro" id="IPR003594">
    <property type="entry name" value="HATPase_dom"/>
</dbReference>
<evidence type="ECO:0000256" key="1">
    <source>
        <dbReference type="ARBA" id="ARBA00000085"/>
    </source>
</evidence>
<dbReference type="Gene3D" id="3.30.565.10">
    <property type="entry name" value="Histidine kinase-like ATPase, C-terminal domain"/>
    <property type="match status" value="2"/>
</dbReference>
<dbReference type="EMBL" id="CDGG01000001">
    <property type="protein sequence ID" value="CEI83159.1"/>
    <property type="molecule type" value="Genomic_DNA"/>
</dbReference>
<dbReference type="SMART" id="SM00387">
    <property type="entry name" value="HATPase_c"/>
    <property type="match status" value="2"/>
</dbReference>
<feature type="transmembrane region" description="Helical" evidence="13">
    <location>
        <begin position="269"/>
        <end position="288"/>
    </location>
</feature>
<keyword evidence="13" id="KW-1133">Transmembrane helix</keyword>
<evidence type="ECO:0000256" key="8">
    <source>
        <dbReference type="ARBA" id="ARBA00022777"/>
    </source>
</evidence>
<dbReference type="PROSITE" id="PS50109">
    <property type="entry name" value="HIS_KIN"/>
    <property type="match status" value="1"/>
</dbReference>
<keyword evidence="4" id="KW-1003">Cell membrane</keyword>
<protein>
    <recommendedName>
        <fullName evidence="3">histidine kinase</fullName>
        <ecNumber evidence="3">2.7.13.3</ecNumber>
    </recommendedName>
</protein>
<keyword evidence="5 12" id="KW-0597">Phosphoprotein</keyword>
<dbReference type="Pfam" id="PF00072">
    <property type="entry name" value="Response_reg"/>
    <property type="match status" value="1"/>
</dbReference>
<dbReference type="SMART" id="SM00388">
    <property type="entry name" value="HisKA"/>
    <property type="match status" value="1"/>
</dbReference>
<keyword evidence="6" id="KW-0808">Transferase</keyword>
<dbReference type="PRINTS" id="PR00344">
    <property type="entry name" value="BCTRLSENSOR"/>
</dbReference>
<dbReference type="InterPro" id="IPR011006">
    <property type="entry name" value="CheY-like_superfamily"/>
</dbReference>
<dbReference type="InterPro" id="IPR001789">
    <property type="entry name" value="Sig_transdc_resp-reg_receiver"/>
</dbReference>
<dbReference type="SMART" id="SM00448">
    <property type="entry name" value="REC"/>
    <property type="match status" value="1"/>
</dbReference>
<keyword evidence="10" id="KW-0902">Two-component regulatory system</keyword>
<dbReference type="PROSITE" id="PS50110">
    <property type="entry name" value="RESPONSE_REGULATORY"/>
    <property type="match status" value="1"/>
</dbReference>
<dbReference type="InterPro" id="IPR008979">
    <property type="entry name" value="Galactose-bd-like_sf"/>
</dbReference>
<dbReference type="Gene3D" id="1.10.287.130">
    <property type="match status" value="1"/>
</dbReference>
<dbReference type="Gene3D" id="3.40.50.2300">
    <property type="match status" value="1"/>
</dbReference>
<keyword evidence="11 13" id="KW-0472">Membrane</keyword>
<dbReference type="Pfam" id="PF00512">
    <property type="entry name" value="HisKA"/>
    <property type="match status" value="1"/>
</dbReference>
<evidence type="ECO:0000256" key="3">
    <source>
        <dbReference type="ARBA" id="ARBA00012438"/>
    </source>
</evidence>
<reference evidence="16 17" key="1">
    <citation type="submission" date="2014-11" db="EMBL/GenBank/DDBJ databases">
        <authorList>
            <person name="Urmite Genomes Urmite Genomes"/>
        </authorList>
    </citation>
    <scope>NUCLEOTIDE SEQUENCE [LARGE SCALE GENOMIC DNA]</scope>
    <source>
        <strain evidence="16 17">Oc5</strain>
    </source>
</reference>
<dbReference type="SUPFAM" id="SSF55874">
    <property type="entry name" value="ATPase domain of HSP90 chaperone/DNA topoisomerase II/histidine kinase"/>
    <property type="match status" value="2"/>
</dbReference>
<dbReference type="SUPFAM" id="SSF52172">
    <property type="entry name" value="CheY-like"/>
    <property type="match status" value="1"/>
</dbReference>
<evidence type="ECO:0000313" key="17">
    <source>
        <dbReference type="Proteomes" id="UP000040453"/>
    </source>
</evidence>
<keyword evidence="13" id="KW-0812">Transmembrane</keyword>
<dbReference type="CDD" id="cd00082">
    <property type="entry name" value="HisKA"/>
    <property type="match status" value="1"/>
</dbReference>
<feature type="transmembrane region" description="Helical" evidence="13">
    <location>
        <begin position="300"/>
        <end position="318"/>
    </location>
</feature>
<feature type="transmembrane region" description="Helical" evidence="13">
    <location>
        <begin position="236"/>
        <end position="254"/>
    </location>
</feature>
<dbReference type="Pfam" id="PF06580">
    <property type="entry name" value="His_kinase"/>
    <property type="match status" value="1"/>
</dbReference>
<dbReference type="SUPFAM" id="SSF49785">
    <property type="entry name" value="Galactose-binding domain-like"/>
    <property type="match status" value="1"/>
</dbReference>
<dbReference type="STRING" id="545501.BN997_03050"/>
<dbReference type="SUPFAM" id="SSF47384">
    <property type="entry name" value="Homodimeric domain of signal transducing histidine kinase"/>
    <property type="match status" value="1"/>
</dbReference>
<dbReference type="GO" id="GO:0005524">
    <property type="term" value="F:ATP binding"/>
    <property type="evidence" value="ECO:0007669"/>
    <property type="project" value="UniProtKB-KW"/>
</dbReference>
<dbReference type="InterPro" id="IPR005467">
    <property type="entry name" value="His_kinase_dom"/>
</dbReference>
<keyword evidence="8 16" id="KW-0418">Kinase</keyword>
<evidence type="ECO:0000256" key="2">
    <source>
        <dbReference type="ARBA" id="ARBA00004236"/>
    </source>
</evidence>
<dbReference type="Gene3D" id="2.60.120.260">
    <property type="entry name" value="Galactose-binding domain-like"/>
    <property type="match status" value="1"/>
</dbReference>
<dbReference type="InterPro" id="IPR036097">
    <property type="entry name" value="HisK_dim/P_sf"/>
</dbReference>
<feature type="domain" description="Histidine kinase" evidence="14">
    <location>
        <begin position="432"/>
        <end position="650"/>
    </location>
</feature>
<dbReference type="OrthoDB" id="9809348at2"/>
<evidence type="ECO:0000256" key="10">
    <source>
        <dbReference type="ARBA" id="ARBA00023012"/>
    </source>
</evidence>
<dbReference type="InterPro" id="IPR003661">
    <property type="entry name" value="HisK_dim/P_dom"/>
</dbReference>
<evidence type="ECO:0000256" key="6">
    <source>
        <dbReference type="ARBA" id="ARBA00022679"/>
    </source>
</evidence>
<name>A0A0A1MU12_9BACI</name>
<dbReference type="PANTHER" id="PTHR43547:SF2">
    <property type="entry name" value="HYBRID SIGNAL TRANSDUCTION HISTIDINE KINASE C"/>
    <property type="match status" value="1"/>
</dbReference>
<keyword evidence="9" id="KW-0067">ATP-binding</keyword>
<feature type="transmembrane region" description="Helical" evidence="13">
    <location>
        <begin position="330"/>
        <end position="349"/>
    </location>
</feature>
<comment type="subcellular location">
    <subcellularLocation>
        <location evidence="2">Cell membrane</location>
    </subcellularLocation>
</comment>
<evidence type="ECO:0000259" key="15">
    <source>
        <dbReference type="PROSITE" id="PS50110"/>
    </source>
</evidence>
<feature type="domain" description="Response regulatory" evidence="15">
    <location>
        <begin position="686"/>
        <end position="800"/>
    </location>
</feature>
<evidence type="ECO:0000256" key="13">
    <source>
        <dbReference type="SAM" id="Phobius"/>
    </source>
</evidence>
<dbReference type="PANTHER" id="PTHR43547">
    <property type="entry name" value="TWO-COMPONENT HISTIDINE KINASE"/>
    <property type="match status" value="1"/>
</dbReference>
<comment type="catalytic activity">
    <reaction evidence="1">
        <text>ATP + protein L-histidine = ADP + protein N-phospho-L-histidine.</text>
        <dbReference type="EC" id="2.7.13.3"/>
    </reaction>
</comment>
<accession>A0A0A1MU12</accession>
<dbReference type="Proteomes" id="UP000040453">
    <property type="component" value="Unassembled WGS sequence"/>
</dbReference>
<dbReference type="Pfam" id="PF02518">
    <property type="entry name" value="HATPase_c"/>
    <property type="match status" value="2"/>
</dbReference>
<dbReference type="InterPro" id="IPR004358">
    <property type="entry name" value="Sig_transdc_His_kin-like_C"/>
</dbReference>
<gene>
    <name evidence="16" type="primary">luxQ</name>
    <name evidence="16" type="ORF">BN997_03050</name>
</gene>
<feature type="transmembrane region" description="Helical" evidence="13">
    <location>
        <begin position="210"/>
        <end position="229"/>
    </location>
</feature>
<organism evidence="16 17">
    <name type="scientific">Oceanobacillus oncorhynchi</name>
    <dbReference type="NCBI Taxonomy" id="545501"/>
    <lineage>
        <taxon>Bacteria</taxon>
        <taxon>Bacillati</taxon>
        <taxon>Bacillota</taxon>
        <taxon>Bacilli</taxon>
        <taxon>Bacillales</taxon>
        <taxon>Bacillaceae</taxon>
        <taxon>Oceanobacillus</taxon>
    </lineage>
</organism>
<dbReference type="EC" id="2.7.13.3" evidence="3"/>
<evidence type="ECO:0000256" key="4">
    <source>
        <dbReference type="ARBA" id="ARBA00022475"/>
    </source>
</evidence>
<evidence type="ECO:0000256" key="9">
    <source>
        <dbReference type="ARBA" id="ARBA00022840"/>
    </source>
</evidence>
<evidence type="ECO:0000256" key="7">
    <source>
        <dbReference type="ARBA" id="ARBA00022741"/>
    </source>
</evidence>
<dbReference type="AlphaFoldDB" id="A0A0A1MU12"/>
<dbReference type="CDD" id="cd16922">
    <property type="entry name" value="HATPase_EvgS-ArcB-TorS-like"/>
    <property type="match status" value="1"/>
</dbReference>
<evidence type="ECO:0000256" key="12">
    <source>
        <dbReference type="PROSITE-ProRule" id="PRU00169"/>
    </source>
</evidence>
<evidence type="ECO:0000313" key="16">
    <source>
        <dbReference type="EMBL" id="CEI83159.1"/>
    </source>
</evidence>
<proteinExistence type="predicted"/>
<evidence type="ECO:0000256" key="5">
    <source>
        <dbReference type="ARBA" id="ARBA00022553"/>
    </source>
</evidence>
<sequence length="1014" mass="115621">MKRDTIRSGIFVILCIISLSVLRLIWAGLFQENITPDIQEGKLDLSSWEVEEGQSMLLDGEWEFYPSHFLMQDDVFSAEVPETIQVPHGWKNNLGSPFGYGTYRLQVRVQPEDDRNFKLYIPNIRTSSEIYVNGQIVAETGRLAETEAAYVADIMPKTVTFSADENGNIDLVIQAANFIDSRDGGIYLSLRFGTDETITREIQLTNYSQVVIAAILFMHTVYTLIIYFIGGRDRKVLSFSLLAFSLFSGFLFYTGEKLLQQFFNLNYELEFWMIHTVYLIIFYALVQCTDHQKLPYWNKIFPFFQWGMAVLAVVTIFLPMPQILALRPIYNIFAFFTVVVTSTSIILMFKNNPKAKNLMLLGFIAISNHGIWNYIWSGKSIYLTFYPFDMLMAVTCYTIVWFQRYFQKHKETKDLAERLKKVNEEKDQFLANTSHEFRNPLNSILLLSKAVRDREETNLSKQSMTELNTVLNVGQQMNLLLADLLETRNLQVNKPSLNRQVIALNPIITGIIDALRFSSDLKNVPIVNLISKDFPPVYADENRVKQILFNLIGNAIKFTHQGSITVSASIKEYDAEIQVTDTGIGISEEIQKRIFQPYEQGHPENKMSEGGFGLGLNITKQLVELHGGKIQVSSKKGEKTTFTFTLALARKEAAALVFESTVEKPVPKEDKKQTVQPNKKNAQMPSVLVVDDNPSSLLALKAIIPDDAYQPVFVSCAKQAVEKMKKREWDLVISDVMMPEISGYELTRIIRERFSLTELPVLLLTGGTTDIQAAFLAGANDYITKPVEPVELKARMDSLVTLKRVAEKQVQMETSWLQAQIQPHFLFNTLNSIMALSELDVEGMRRLLNELSNLLRSKFQFQHMKELVPLKEELNIVRSYLYIEQVRFGEALQVKWDLEDEEEIYVPFLSIQPLVENAVQHGIRNKQGKGTVTIRCIKNISRNKATITVEDDGAGIEEAEMQTILNRESDSKSSVGIFNVDKRLHQHFGKGLQIVSLREQGLKVFFEVDLPPTE</sequence>
<dbReference type="InterPro" id="IPR036890">
    <property type="entry name" value="HATPase_C_sf"/>
</dbReference>
<feature type="transmembrane region" description="Helical" evidence="13">
    <location>
        <begin position="381"/>
        <end position="402"/>
    </location>
</feature>
<dbReference type="FunFam" id="3.30.565.10:FF:000023">
    <property type="entry name" value="PAS domain-containing sensor histidine kinase"/>
    <property type="match status" value="1"/>
</dbReference>
<dbReference type="InterPro" id="IPR010559">
    <property type="entry name" value="Sig_transdc_His_kin_internal"/>
</dbReference>
<dbReference type="RefSeq" id="WP_042533417.1">
    <property type="nucleotide sequence ID" value="NZ_CDGG01000001.1"/>
</dbReference>
<evidence type="ECO:0000256" key="11">
    <source>
        <dbReference type="ARBA" id="ARBA00023136"/>
    </source>
</evidence>
<keyword evidence="17" id="KW-1185">Reference proteome</keyword>
<keyword evidence="7" id="KW-0547">Nucleotide-binding</keyword>
<dbReference type="GO" id="GO:0005886">
    <property type="term" value="C:plasma membrane"/>
    <property type="evidence" value="ECO:0007669"/>
    <property type="project" value="UniProtKB-SubCell"/>
</dbReference>